<dbReference type="Proteomes" id="UP000576209">
    <property type="component" value="Unassembled WGS sequence"/>
</dbReference>
<keyword evidence="1" id="KW-0472">Membrane</keyword>
<sequence length="672" mass="77837">MGKEKTATRRELISHHVFLLPFKWQKEGSSAYDIEDFAQLVKQCKASLENSRWLQRPFSQQRITDYNEYHYFYDYVAEVLYQTEPVTKDSRAEDLFIAHYSFDIAPGTGTYAITAPNPHKPGRKTYILEVDSVLLHMFYSGVGILSFHLNNREPDQKHPKDILAINQFGRRVFPNFYPIPPDEVGFQSAFTAVDSTTYPPGGIELAYCIGLDLGLTEAEAVDLEQMRPSLLSRNYHSWIENWAGGIEGQLKDRNNYYLFRMPEMLIPLIGMLENGYDIKPVLDDRMFVMCWYGNDSLATHLTTGSSQQNYITNDWWYRYVFVDGNSMRTVQNEQFQAEVVKKATYNRWTGLQTLYGVSEYSFVLLTDSLPKLRENKDAFLVTHFQTIYYRLTELVLLQRASIQRFSDDITHITQLDGLDAKIQSETELTQADLARRLNRRYIRFINRIYFREVTPQQQGIELYDMLQTQARVPGQVHALQEEIERLQNYVQQETDRHLLNIERVLERTEKVRANDERIKEVNDAKAKSARDEANQQKWNLLTLLGALFLAPSVIFAAYSLSFFEVCFSEVGIWGYLVAFLAACISGIMTYDLFWNASRLYANKKLNIEIEDSNAPSVVKTPGDSYGDHTITSQSEALFLIIHSGRAWFYLLVFVGLLLLPWFSCLIFDTYNS</sequence>
<dbReference type="EMBL" id="JACIFF010000008">
    <property type="protein sequence ID" value="MBB4080318.1"/>
    <property type="molecule type" value="Genomic_DNA"/>
</dbReference>
<evidence type="ECO:0000313" key="3">
    <source>
        <dbReference type="Proteomes" id="UP000576209"/>
    </source>
</evidence>
<reference evidence="2 3" key="1">
    <citation type="submission" date="2020-08" db="EMBL/GenBank/DDBJ databases">
        <title>Genomic Encyclopedia of Type Strains, Phase IV (KMG-IV): sequencing the most valuable type-strain genomes for metagenomic binning, comparative biology and taxonomic classification.</title>
        <authorList>
            <person name="Goeker M."/>
        </authorList>
    </citation>
    <scope>NUCLEOTIDE SEQUENCE [LARGE SCALE GENOMIC DNA]</scope>
    <source>
        <strain evidence="2 3">DSM 105137</strain>
    </source>
</reference>
<protein>
    <submittedName>
        <fullName evidence="2">Mg2+ and Co2+ transporter CorA</fullName>
    </submittedName>
</protein>
<proteinExistence type="predicted"/>
<gene>
    <name evidence="2" type="ORF">GGR28_002952</name>
</gene>
<feature type="transmembrane region" description="Helical" evidence="1">
    <location>
        <begin position="572"/>
        <end position="594"/>
    </location>
</feature>
<accession>A0A840EEE0</accession>
<dbReference type="RefSeq" id="WP_183496560.1">
    <property type="nucleotide sequence ID" value="NZ_JACIFF010000008.1"/>
</dbReference>
<feature type="transmembrane region" description="Helical" evidence="1">
    <location>
        <begin position="647"/>
        <end position="670"/>
    </location>
</feature>
<evidence type="ECO:0000256" key="1">
    <source>
        <dbReference type="SAM" id="Phobius"/>
    </source>
</evidence>
<organism evidence="2 3">
    <name type="scientific">Neolewinella aquimaris</name>
    <dbReference type="NCBI Taxonomy" id="1835722"/>
    <lineage>
        <taxon>Bacteria</taxon>
        <taxon>Pseudomonadati</taxon>
        <taxon>Bacteroidota</taxon>
        <taxon>Saprospiria</taxon>
        <taxon>Saprospirales</taxon>
        <taxon>Lewinellaceae</taxon>
        <taxon>Neolewinella</taxon>
    </lineage>
</organism>
<evidence type="ECO:0000313" key="2">
    <source>
        <dbReference type="EMBL" id="MBB4080318.1"/>
    </source>
</evidence>
<feature type="transmembrane region" description="Helical" evidence="1">
    <location>
        <begin position="540"/>
        <end position="560"/>
    </location>
</feature>
<comment type="caution">
    <text evidence="2">The sequence shown here is derived from an EMBL/GenBank/DDBJ whole genome shotgun (WGS) entry which is preliminary data.</text>
</comment>
<keyword evidence="1" id="KW-1133">Transmembrane helix</keyword>
<keyword evidence="3" id="KW-1185">Reference proteome</keyword>
<keyword evidence="1" id="KW-0812">Transmembrane</keyword>
<name>A0A840EEE0_9BACT</name>
<dbReference type="AlphaFoldDB" id="A0A840EEE0"/>